<dbReference type="Proteomes" id="UP000050816">
    <property type="component" value="Unassembled WGS sequence"/>
</dbReference>
<dbReference type="AlphaFoldDB" id="A0A0R1U508"/>
<feature type="transmembrane region" description="Helical" evidence="1">
    <location>
        <begin position="79"/>
        <end position="102"/>
    </location>
</feature>
<protein>
    <recommendedName>
        <fullName evidence="4">DUF3325 domain-containing protein</fullName>
    </recommendedName>
</protein>
<dbReference type="EMBL" id="AZFK01000077">
    <property type="protein sequence ID" value="KRL88320.1"/>
    <property type="molecule type" value="Genomic_DNA"/>
</dbReference>
<accession>A0A0R1U508</accession>
<reference evidence="2 3" key="1">
    <citation type="journal article" date="2015" name="Genome Announc.">
        <title>Expanding the biotechnology potential of lactobacilli through comparative genomics of 213 strains and associated genera.</title>
        <authorList>
            <person name="Sun Z."/>
            <person name="Harris H.M."/>
            <person name="McCann A."/>
            <person name="Guo C."/>
            <person name="Argimon S."/>
            <person name="Zhang W."/>
            <person name="Yang X."/>
            <person name="Jeffery I.B."/>
            <person name="Cooney J.C."/>
            <person name="Kagawa T.F."/>
            <person name="Liu W."/>
            <person name="Song Y."/>
            <person name="Salvetti E."/>
            <person name="Wrobel A."/>
            <person name="Rasinkangas P."/>
            <person name="Parkhill J."/>
            <person name="Rea M.C."/>
            <person name="O'Sullivan O."/>
            <person name="Ritari J."/>
            <person name="Douillard F.P."/>
            <person name="Paul Ross R."/>
            <person name="Yang R."/>
            <person name="Briner A.E."/>
            <person name="Felis G.E."/>
            <person name="de Vos W.M."/>
            <person name="Barrangou R."/>
            <person name="Klaenhammer T.R."/>
            <person name="Caufield P.W."/>
            <person name="Cui Y."/>
            <person name="Zhang H."/>
            <person name="O'Toole P.W."/>
        </authorList>
    </citation>
    <scope>NUCLEOTIDE SEQUENCE [LARGE SCALE GENOMIC DNA]</scope>
    <source>
        <strain evidence="2 3">DSM 15946</strain>
    </source>
</reference>
<dbReference type="PATRIC" id="fig|1423760.3.peg.270"/>
<feature type="transmembrane region" description="Helical" evidence="1">
    <location>
        <begin position="108"/>
        <end position="129"/>
    </location>
</feature>
<sequence length="133" mass="14806">MGSTNGQSKKLFRGRRNSFFVSGGKIKVIIGFDKGGDLMNQWLFLAALLLVVLAIQYLRGRWLTTLAWQRHQQRSPAQLARLAKALAWPLLIVALGCLSLAIDNPFCRQAALGCYLVGALGLVGTQLYYRHHH</sequence>
<evidence type="ECO:0000313" key="2">
    <source>
        <dbReference type="EMBL" id="KRL88320.1"/>
    </source>
</evidence>
<keyword evidence="1" id="KW-0472">Membrane</keyword>
<comment type="caution">
    <text evidence="2">The sequence shown here is derived from an EMBL/GenBank/DDBJ whole genome shotgun (WGS) entry which is preliminary data.</text>
</comment>
<gene>
    <name evidence="2" type="ORF">FC43_GL000252</name>
</gene>
<feature type="transmembrane region" description="Helical" evidence="1">
    <location>
        <begin position="41"/>
        <end position="58"/>
    </location>
</feature>
<keyword evidence="1" id="KW-0812">Transmembrane</keyword>
<evidence type="ECO:0008006" key="4">
    <source>
        <dbReference type="Google" id="ProtNLM"/>
    </source>
</evidence>
<name>A0A0R1U508_9LACO</name>
<proteinExistence type="predicted"/>
<organism evidence="2 3">
    <name type="scientific">Limosilactobacillus ingluviei DSM 15946</name>
    <dbReference type="NCBI Taxonomy" id="1423760"/>
    <lineage>
        <taxon>Bacteria</taxon>
        <taxon>Bacillati</taxon>
        <taxon>Bacillota</taxon>
        <taxon>Bacilli</taxon>
        <taxon>Lactobacillales</taxon>
        <taxon>Lactobacillaceae</taxon>
        <taxon>Limosilactobacillus</taxon>
    </lineage>
</organism>
<evidence type="ECO:0000256" key="1">
    <source>
        <dbReference type="SAM" id="Phobius"/>
    </source>
</evidence>
<keyword evidence="1" id="KW-1133">Transmembrane helix</keyword>
<evidence type="ECO:0000313" key="3">
    <source>
        <dbReference type="Proteomes" id="UP000050816"/>
    </source>
</evidence>